<protein>
    <recommendedName>
        <fullName evidence="4">Porin family protein</fullName>
    </recommendedName>
</protein>
<dbReference type="AlphaFoldDB" id="A0A6L3T8R8"/>
<organism evidence="2 3">
    <name type="scientific">Methylobacterium soli</name>
    <dbReference type="NCBI Taxonomy" id="553447"/>
    <lineage>
        <taxon>Bacteria</taxon>
        <taxon>Pseudomonadati</taxon>
        <taxon>Pseudomonadota</taxon>
        <taxon>Alphaproteobacteria</taxon>
        <taxon>Hyphomicrobiales</taxon>
        <taxon>Methylobacteriaceae</taxon>
        <taxon>Methylobacterium</taxon>
    </lineage>
</organism>
<name>A0A6L3T8R8_9HYPH</name>
<proteinExistence type="predicted"/>
<keyword evidence="1" id="KW-0732">Signal</keyword>
<accession>A0A6L3T8R8</accession>
<gene>
    <name evidence="2" type="ORF">F6X53_01815</name>
</gene>
<dbReference type="RefSeq" id="WP_150996579.1">
    <property type="nucleotide sequence ID" value="NZ_BPQY01000211.1"/>
</dbReference>
<evidence type="ECO:0000313" key="3">
    <source>
        <dbReference type="Proteomes" id="UP000474159"/>
    </source>
</evidence>
<feature type="chain" id="PRO_5026736260" description="Porin family protein" evidence="1">
    <location>
        <begin position="20"/>
        <end position="86"/>
    </location>
</feature>
<evidence type="ECO:0000313" key="2">
    <source>
        <dbReference type="EMBL" id="KAB1081857.1"/>
    </source>
</evidence>
<feature type="signal peptide" evidence="1">
    <location>
        <begin position="1"/>
        <end position="19"/>
    </location>
</feature>
<evidence type="ECO:0000256" key="1">
    <source>
        <dbReference type="SAM" id="SignalP"/>
    </source>
</evidence>
<dbReference type="OrthoDB" id="7998979at2"/>
<sequence length="86" mass="8708">MRVAFLLVSGLLLAAPAAAEDFTGFYAGVNAGYGFQRDRKSREPVWVPAPGPGASAADGLPPSAAGALRAMAGSRPNARQGAVLPQ</sequence>
<dbReference type="EMBL" id="VZZK01000001">
    <property type="protein sequence ID" value="KAB1081857.1"/>
    <property type="molecule type" value="Genomic_DNA"/>
</dbReference>
<dbReference type="Proteomes" id="UP000474159">
    <property type="component" value="Unassembled WGS sequence"/>
</dbReference>
<evidence type="ECO:0008006" key="4">
    <source>
        <dbReference type="Google" id="ProtNLM"/>
    </source>
</evidence>
<keyword evidence="3" id="KW-1185">Reference proteome</keyword>
<reference evidence="2 3" key="1">
    <citation type="submission" date="2019-09" db="EMBL/GenBank/DDBJ databases">
        <title>YIM 48816 draft genome.</title>
        <authorList>
            <person name="Jiang L."/>
        </authorList>
    </citation>
    <scope>NUCLEOTIDE SEQUENCE [LARGE SCALE GENOMIC DNA]</scope>
    <source>
        <strain evidence="2 3">YIM 48816</strain>
    </source>
</reference>
<comment type="caution">
    <text evidence="2">The sequence shown here is derived from an EMBL/GenBank/DDBJ whole genome shotgun (WGS) entry which is preliminary data.</text>
</comment>